<keyword evidence="5 10" id="KW-0067">ATP-binding</keyword>
<dbReference type="SMART" id="SM00382">
    <property type="entry name" value="AAA"/>
    <property type="match status" value="2"/>
</dbReference>
<reference evidence="10" key="1">
    <citation type="submission" date="2021-07" db="EMBL/GenBank/DDBJ databases">
        <authorList>
            <person name="Catto M.A."/>
            <person name="Jacobson A."/>
            <person name="Kennedy G."/>
            <person name="Labadie P."/>
            <person name="Hunt B.G."/>
            <person name="Srinivasan R."/>
        </authorList>
    </citation>
    <scope>NUCLEOTIDE SEQUENCE</scope>
    <source>
        <strain evidence="10">PL_HMW_Pooled</strain>
        <tissue evidence="10">Head</tissue>
    </source>
</reference>
<feature type="compositionally biased region" description="Basic and acidic residues" evidence="8">
    <location>
        <begin position="1"/>
        <end position="18"/>
    </location>
</feature>
<feature type="region of interest" description="Disordered" evidence="8">
    <location>
        <begin position="1"/>
        <end position="53"/>
    </location>
</feature>
<evidence type="ECO:0000313" key="11">
    <source>
        <dbReference type="Proteomes" id="UP001219518"/>
    </source>
</evidence>
<dbReference type="FunFam" id="3.40.50.300:FF:000104">
    <property type="entry name" value="ATP-binding cassette sub-family F member 3"/>
    <property type="match status" value="1"/>
</dbReference>
<gene>
    <name evidence="10" type="ORF">KUF71_007945</name>
</gene>
<feature type="domain" description="ABC transporter" evidence="9">
    <location>
        <begin position="89"/>
        <end position="330"/>
    </location>
</feature>
<dbReference type="PANTHER" id="PTHR19211:SF15">
    <property type="entry name" value="ATP-BINDING CASSETTE SUB-FAMILY F MEMBER 2"/>
    <property type="match status" value="1"/>
</dbReference>
<dbReference type="EMBL" id="JAHWGI010000960">
    <property type="protein sequence ID" value="KAK3918698.1"/>
    <property type="molecule type" value="Genomic_DNA"/>
</dbReference>
<dbReference type="FunFam" id="3.40.50.300:FF:000467">
    <property type="entry name" value="ATP-binding cassette sub-family F member 2"/>
    <property type="match status" value="1"/>
</dbReference>
<comment type="similarity">
    <text evidence="1">Belongs to the ABC transporter superfamily. ABCF family. EF3 subfamily.</text>
</comment>
<evidence type="ECO:0000259" key="9">
    <source>
        <dbReference type="PROSITE" id="PS50893"/>
    </source>
</evidence>
<dbReference type="InterPro" id="IPR032781">
    <property type="entry name" value="ABC_tran_Xtn"/>
</dbReference>
<evidence type="ECO:0000256" key="3">
    <source>
        <dbReference type="ARBA" id="ARBA00022737"/>
    </source>
</evidence>
<feature type="domain" description="ABC transporter" evidence="9">
    <location>
        <begin position="401"/>
        <end position="618"/>
    </location>
</feature>
<evidence type="ECO:0000256" key="7">
    <source>
        <dbReference type="ARBA" id="ARBA00073918"/>
    </source>
</evidence>
<comment type="caution">
    <text evidence="10">The sequence shown here is derived from an EMBL/GenBank/DDBJ whole genome shotgun (WGS) entry which is preliminary data.</text>
</comment>
<keyword evidence="3" id="KW-0677">Repeat</keyword>
<dbReference type="GO" id="GO:0005524">
    <property type="term" value="F:ATP binding"/>
    <property type="evidence" value="ECO:0007669"/>
    <property type="project" value="UniProtKB-KW"/>
</dbReference>
<evidence type="ECO:0000256" key="2">
    <source>
        <dbReference type="ARBA" id="ARBA00022553"/>
    </source>
</evidence>
<keyword evidence="11" id="KW-1185">Reference proteome</keyword>
<evidence type="ECO:0000256" key="6">
    <source>
        <dbReference type="ARBA" id="ARBA00022990"/>
    </source>
</evidence>
<dbReference type="SUPFAM" id="SSF52540">
    <property type="entry name" value="P-loop containing nucleoside triphosphate hydrolases"/>
    <property type="match status" value="2"/>
</dbReference>
<dbReference type="AlphaFoldDB" id="A0AAE1HCV8"/>
<dbReference type="InterPro" id="IPR050611">
    <property type="entry name" value="ABCF"/>
</dbReference>
<dbReference type="InterPro" id="IPR003593">
    <property type="entry name" value="AAA+_ATPase"/>
</dbReference>
<name>A0AAE1HCV8_9NEOP</name>
<dbReference type="InterPro" id="IPR003439">
    <property type="entry name" value="ABC_transporter-like_ATP-bd"/>
</dbReference>
<dbReference type="InterPro" id="IPR027417">
    <property type="entry name" value="P-loop_NTPase"/>
</dbReference>
<proteinExistence type="inferred from homology"/>
<evidence type="ECO:0000256" key="4">
    <source>
        <dbReference type="ARBA" id="ARBA00022741"/>
    </source>
</evidence>
<feature type="compositionally biased region" description="Basic and acidic residues" evidence="8">
    <location>
        <begin position="26"/>
        <end position="36"/>
    </location>
</feature>
<dbReference type="Pfam" id="PF12848">
    <property type="entry name" value="ABC_tran_Xtn"/>
    <property type="match status" value="1"/>
</dbReference>
<keyword evidence="2" id="KW-0597">Phosphoprotein</keyword>
<organism evidence="10 11">
    <name type="scientific">Frankliniella fusca</name>
    <dbReference type="NCBI Taxonomy" id="407009"/>
    <lineage>
        <taxon>Eukaryota</taxon>
        <taxon>Metazoa</taxon>
        <taxon>Ecdysozoa</taxon>
        <taxon>Arthropoda</taxon>
        <taxon>Hexapoda</taxon>
        <taxon>Insecta</taxon>
        <taxon>Pterygota</taxon>
        <taxon>Neoptera</taxon>
        <taxon>Paraneoptera</taxon>
        <taxon>Thysanoptera</taxon>
        <taxon>Terebrantia</taxon>
        <taxon>Thripoidea</taxon>
        <taxon>Thripidae</taxon>
        <taxon>Frankliniella</taxon>
    </lineage>
</organism>
<evidence type="ECO:0000256" key="1">
    <source>
        <dbReference type="ARBA" id="ARBA00011054"/>
    </source>
</evidence>
<keyword evidence="4" id="KW-0547">Nucleotide-binding</keyword>
<evidence type="ECO:0000313" key="10">
    <source>
        <dbReference type="EMBL" id="KAK3918698.1"/>
    </source>
</evidence>
<evidence type="ECO:0000256" key="8">
    <source>
        <dbReference type="SAM" id="MobiDB-lite"/>
    </source>
</evidence>
<dbReference type="CDD" id="cd03221">
    <property type="entry name" value="ABCF_EF-3"/>
    <property type="match status" value="2"/>
</dbReference>
<dbReference type="Pfam" id="PF00005">
    <property type="entry name" value="ABC_tran"/>
    <property type="match status" value="2"/>
</dbReference>
<dbReference type="InterPro" id="IPR017871">
    <property type="entry name" value="ABC_transporter-like_CS"/>
</dbReference>
<dbReference type="Gene3D" id="3.40.50.300">
    <property type="entry name" value="P-loop containing nucleotide triphosphate hydrolases"/>
    <property type="match status" value="2"/>
</dbReference>
<accession>A0AAE1HCV8</accession>
<dbReference type="Proteomes" id="UP001219518">
    <property type="component" value="Unassembled WGS sequence"/>
</dbReference>
<feature type="compositionally biased region" description="Polar residues" evidence="8">
    <location>
        <begin position="41"/>
        <end position="52"/>
    </location>
</feature>
<keyword evidence="6" id="KW-0007">Acetylation</keyword>
<dbReference type="PROSITE" id="PS50893">
    <property type="entry name" value="ABC_TRANSPORTER_2"/>
    <property type="match status" value="2"/>
</dbReference>
<dbReference type="GO" id="GO:0016887">
    <property type="term" value="F:ATP hydrolysis activity"/>
    <property type="evidence" value="ECO:0007669"/>
    <property type="project" value="InterPro"/>
</dbReference>
<reference evidence="10" key="2">
    <citation type="journal article" date="2023" name="BMC Genomics">
        <title>Pest status, molecular evolution, and epigenetic factors derived from the genome assembly of Frankliniella fusca, a thysanopteran phytovirus vector.</title>
        <authorList>
            <person name="Catto M.A."/>
            <person name="Labadie P.E."/>
            <person name="Jacobson A.L."/>
            <person name="Kennedy G.G."/>
            <person name="Srinivasan R."/>
            <person name="Hunt B.G."/>
        </authorList>
    </citation>
    <scope>NUCLEOTIDE SEQUENCE</scope>
    <source>
        <strain evidence="10">PL_HMW_Pooled</strain>
    </source>
</reference>
<sequence>MPSDAKKKQQQKKKDQAKARQGASKKPGDTKPEENGVAKLNGSNGTEKTSGEMSAEEALCAKLEADARLNAEARSCTGSLAVHPRSRDVKIDNFSITFHGCELIHDTLLELSCGRRYGLLGLNGSGKSTLLAVLGNREVPIPEHIDIFHLSREMPASDKTALQCVMEVDEERVRLEKMAEELVANEDDESQEQLMDIYERLDDMSADTAQARAAHILHGLGFTNEMQNKKTKDFSGGWRMRIALARALYVKPHLLLLDEPTNHLDLDACVWLEEELKTYKRILVIISHSQDFLNGVCTNIMHLDKQKLKYYTGNYEAFVRTRMELLENQMKQYNWEQDQIAHMKNYIARFGHGSAKLARQAQSKEKTLAKMVASGLTEKVTADKVLNFYFPSCGTIPPPVIMVQNVSFRYTDTSNYIYKNLEFGIDLDTRLALVGPNGAGKSTLLKLLYGELIPTEGMIRKNSHLRIARYHQHLHELLDLDLSPLEYMMKSFPEIKEREEMRKIIGRYGLTGRQQVCPIRQLSDGQRCRVVFAYLAWQAPHLLLLDEPTNHLDMETIDALADAINDFEGGMVLVSHDFRLISQVAEVIWICENGTVTKWEGGILEYKEHLKSKILKENARAEKEQNARKK</sequence>
<dbReference type="PANTHER" id="PTHR19211">
    <property type="entry name" value="ATP-BINDING TRANSPORT PROTEIN-RELATED"/>
    <property type="match status" value="1"/>
</dbReference>
<evidence type="ECO:0000256" key="5">
    <source>
        <dbReference type="ARBA" id="ARBA00022840"/>
    </source>
</evidence>
<dbReference type="PROSITE" id="PS00211">
    <property type="entry name" value="ABC_TRANSPORTER_1"/>
    <property type="match status" value="1"/>
</dbReference>
<protein>
    <recommendedName>
        <fullName evidence="7">ATP-binding cassette sub-family F member 2</fullName>
    </recommendedName>
</protein>